<dbReference type="GO" id="GO:0051539">
    <property type="term" value="F:4 iron, 4 sulfur cluster binding"/>
    <property type="evidence" value="ECO:0007669"/>
    <property type="project" value="UniProtKB-UniRule"/>
</dbReference>
<feature type="domain" description="HhH-GPD" evidence="15">
    <location>
        <begin position="51"/>
        <end position="200"/>
    </location>
</feature>
<evidence type="ECO:0000256" key="1">
    <source>
        <dbReference type="ARBA" id="ARBA00000843"/>
    </source>
</evidence>
<dbReference type="InterPro" id="IPR003265">
    <property type="entry name" value="HhH-GPD_domain"/>
</dbReference>
<dbReference type="InterPro" id="IPR004035">
    <property type="entry name" value="Endouclease-III_FeS-bd_BS"/>
</dbReference>
<keyword evidence="6" id="KW-0004">4Fe-4S</keyword>
<dbReference type="CDD" id="cd03431">
    <property type="entry name" value="NUDIX_DNA_Glycosylase_C-MutY"/>
    <property type="match status" value="1"/>
</dbReference>
<dbReference type="GO" id="GO:0006284">
    <property type="term" value="P:base-excision repair"/>
    <property type="evidence" value="ECO:0007669"/>
    <property type="project" value="UniProtKB-UniRule"/>
</dbReference>
<dbReference type="FunFam" id="1.10.340.30:FF:000002">
    <property type="entry name" value="Adenine DNA glycosylase"/>
    <property type="match status" value="1"/>
</dbReference>
<evidence type="ECO:0000313" key="17">
    <source>
        <dbReference type="Proteomes" id="UP000199071"/>
    </source>
</evidence>
<dbReference type="NCBIfam" id="TIGR01084">
    <property type="entry name" value="mutY"/>
    <property type="match status" value="1"/>
</dbReference>
<gene>
    <name evidence="16" type="ORF">SAMN02982931_02154</name>
</gene>
<dbReference type="GO" id="GO:0034039">
    <property type="term" value="F:8-oxo-7,8-dihydroguanine DNA N-glycosylase activity"/>
    <property type="evidence" value="ECO:0007669"/>
    <property type="project" value="TreeGrafter"/>
</dbReference>
<protein>
    <recommendedName>
        <fullName evidence="5 14">Adenine DNA glycosylase</fullName>
        <ecNumber evidence="4 14">3.2.2.31</ecNumber>
    </recommendedName>
</protein>
<proteinExistence type="inferred from homology"/>
<reference evidence="16 17" key="1">
    <citation type="submission" date="2016-10" db="EMBL/GenBank/DDBJ databases">
        <authorList>
            <person name="de Groot N.N."/>
        </authorList>
    </citation>
    <scope>NUCLEOTIDE SEQUENCE [LARGE SCALE GENOMIC DNA]</scope>
    <source>
        <strain evidence="16 17">ATCC 35022</strain>
    </source>
</reference>
<evidence type="ECO:0000256" key="14">
    <source>
        <dbReference type="RuleBase" id="RU365096"/>
    </source>
</evidence>
<dbReference type="GO" id="GO:0032357">
    <property type="term" value="F:oxidized purine DNA binding"/>
    <property type="evidence" value="ECO:0007669"/>
    <property type="project" value="TreeGrafter"/>
</dbReference>
<evidence type="ECO:0000256" key="5">
    <source>
        <dbReference type="ARBA" id="ARBA00022023"/>
    </source>
</evidence>
<keyword evidence="11" id="KW-0411">Iron-sulfur</keyword>
<organism evidence="16 17">
    <name type="scientific">Bauldia litoralis</name>
    <dbReference type="NCBI Taxonomy" id="665467"/>
    <lineage>
        <taxon>Bacteria</taxon>
        <taxon>Pseudomonadati</taxon>
        <taxon>Pseudomonadota</taxon>
        <taxon>Alphaproteobacteria</taxon>
        <taxon>Hyphomicrobiales</taxon>
        <taxon>Kaistiaceae</taxon>
        <taxon>Bauldia</taxon>
    </lineage>
</organism>
<evidence type="ECO:0000256" key="8">
    <source>
        <dbReference type="ARBA" id="ARBA00022763"/>
    </source>
</evidence>
<keyword evidence="10 14" id="KW-0408">Iron</keyword>
<dbReference type="PANTHER" id="PTHR42944">
    <property type="entry name" value="ADENINE DNA GLYCOSYLASE"/>
    <property type="match status" value="1"/>
</dbReference>
<dbReference type="GO" id="GO:0006298">
    <property type="term" value="P:mismatch repair"/>
    <property type="evidence" value="ECO:0007669"/>
    <property type="project" value="TreeGrafter"/>
</dbReference>
<dbReference type="InterPro" id="IPR005760">
    <property type="entry name" value="A/G_AdeGlyc_MutY"/>
</dbReference>
<dbReference type="AlphaFoldDB" id="A0A1G6C7G7"/>
<evidence type="ECO:0000256" key="6">
    <source>
        <dbReference type="ARBA" id="ARBA00022485"/>
    </source>
</evidence>
<dbReference type="InterPro" id="IPR044298">
    <property type="entry name" value="MIG/MutY"/>
</dbReference>
<evidence type="ECO:0000259" key="15">
    <source>
        <dbReference type="SMART" id="SM00478"/>
    </source>
</evidence>
<evidence type="ECO:0000256" key="12">
    <source>
        <dbReference type="ARBA" id="ARBA00023204"/>
    </source>
</evidence>
<dbReference type="GO" id="GO:0000701">
    <property type="term" value="F:purine-specific mismatch base pair DNA N-glycosylase activity"/>
    <property type="evidence" value="ECO:0007669"/>
    <property type="project" value="UniProtKB-EC"/>
</dbReference>
<comment type="similarity">
    <text evidence="3 14">Belongs to the Nth/MutY family.</text>
</comment>
<sequence length="368" mass="39881">MTNPGSPPSIPTDLLAWYDRHARSLPWRVGPKERARGIRPDPYRVWLSEIMLQQTTVAAVKPYFDRFTALWPDVTALAASPRDDVMKAWAGLGYYSRARNLHACAGIVARDHGGRFPTTVDGLKALPGIGDYTAAAIAAIAHDEPAPVVDGNIERVIARLFAIETPMPQGKKDIRARQADLTPRQRAGDYAQAMMDLGAAICTPKRPACVLCPLTSECVARARGEQERFPVKPPKANRPTRFGAAFVAVRGDGAVLLRQRPDRGLLGGMSEPPGTDWTGEQPDAPVDSAPFAADWQAMPAPVVHVFTHFRLELAVYRAAVVADTAPANHWWSPPDALPGEALPSVMKKAIESAIPGATKTKRSRKDAA</sequence>
<name>A0A1G6C7G7_9HYPH</name>
<dbReference type="Pfam" id="PF00730">
    <property type="entry name" value="HhH-GPD"/>
    <property type="match status" value="1"/>
</dbReference>
<dbReference type="InterPro" id="IPR015797">
    <property type="entry name" value="NUDIX_hydrolase-like_dom_sf"/>
</dbReference>
<dbReference type="PROSITE" id="PS01155">
    <property type="entry name" value="ENDONUCLEASE_III_2"/>
    <property type="match status" value="1"/>
</dbReference>
<dbReference type="PROSITE" id="PS00764">
    <property type="entry name" value="ENDONUCLEASE_III_1"/>
    <property type="match status" value="1"/>
</dbReference>
<dbReference type="Gene3D" id="1.10.1670.10">
    <property type="entry name" value="Helix-hairpin-Helix base-excision DNA repair enzymes (C-terminal)"/>
    <property type="match status" value="1"/>
</dbReference>
<keyword evidence="13 14" id="KW-0326">Glycosidase</keyword>
<dbReference type="InterPro" id="IPR029119">
    <property type="entry name" value="MutY_C"/>
</dbReference>
<evidence type="ECO:0000256" key="3">
    <source>
        <dbReference type="ARBA" id="ARBA00008343"/>
    </source>
</evidence>
<dbReference type="InterPro" id="IPR004036">
    <property type="entry name" value="Endonuclease-III-like_CS2"/>
</dbReference>
<evidence type="ECO:0000256" key="13">
    <source>
        <dbReference type="ARBA" id="ARBA00023295"/>
    </source>
</evidence>
<dbReference type="PANTHER" id="PTHR42944:SF1">
    <property type="entry name" value="ADENINE DNA GLYCOSYLASE"/>
    <property type="match status" value="1"/>
</dbReference>
<dbReference type="EMBL" id="FMXQ01000004">
    <property type="protein sequence ID" value="SDB28819.1"/>
    <property type="molecule type" value="Genomic_DNA"/>
</dbReference>
<keyword evidence="12" id="KW-0234">DNA repair</keyword>
<evidence type="ECO:0000256" key="11">
    <source>
        <dbReference type="ARBA" id="ARBA00023014"/>
    </source>
</evidence>
<evidence type="ECO:0000256" key="10">
    <source>
        <dbReference type="ARBA" id="ARBA00023004"/>
    </source>
</evidence>
<dbReference type="OrthoDB" id="9802365at2"/>
<evidence type="ECO:0000256" key="7">
    <source>
        <dbReference type="ARBA" id="ARBA00022723"/>
    </source>
</evidence>
<comment type="catalytic activity">
    <reaction evidence="1 14">
        <text>Hydrolyzes free adenine bases from 7,8-dihydro-8-oxoguanine:adenine mismatched double-stranded DNA, leaving an apurinic site.</text>
        <dbReference type="EC" id="3.2.2.31"/>
    </reaction>
</comment>
<evidence type="ECO:0000313" key="16">
    <source>
        <dbReference type="EMBL" id="SDB28819.1"/>
    </source>
</evidence>
<dbReference type="SUPFAM" id="SSF48150">
    <property type="entry name" value="DNA-glycosylase"/>
    <property type="match status" value="1"/>
</dbReference>
<accession>A0A1G6C7G7</accession>
<dbReference type="GO" id="GO:0035485">
    <property type="term" value="F:adenine/guanine mispair binding"/>
    <property type="evidence" value="ECO:0007669"/>
    <property type="project" value="TreeGrafter"/>
</dbReference>
<keyword evidence="17" id="KW-1185">Reference proteome</keyword>
<dbReference type="GO" id="GO:0046872">
    <property type="term" value="F:metal ion binding"/>
    <property type="evidence" value="ECO:0007669"/>
    <property type="project" value="UniProtKB-UniRule"/>
</dbReference>
<dbReference type="InterPro" id="IPR011257">
    <property type="entry name" value="DNA_glycosylase"/>
</dbReference>
<comment type="function">
    <text evidence="2">Adenine glycosylase active on G-A mispairs. MutY also corrects error-prone DNA synthesis past GO lesions which are due to the oxidatively damaged form of guanine: 7,8-dihydro-8-oxoguanine (8-oxo-dGTP).</text>
</comment>
<keyword evidence="9" id="KW-0378">Hydrolase</keyword>
<dbReference type="Pfam" id="PF14815">
    <property type="entry name" value="NUDIX_4"/>
    <property type="match status" value="1"/>
</dbReference>
<dbReference type="SMART" id="SM00478">
    <property type="entry name" value="ENDO3c"/>
    <property type="match status" value="1"/>
</dbReference>
<dbReference type="InterPro" id="IPR000445">
    <property type="entry name" value="HhH_motif"/>
</dbReference>
<evidence type="ECO:0000256" key="9">
    <source>
        <dbReference type="ARBA" id="ARBA00022801"/>
    </source>
</evidence>
<dbReference type="Pfam" id="PF00633">
    <property type="entry name" value="HHH"/>
    <property type="match status" value="1"/>
</dbReference>
<keyword evidence="8 14" id="KW-0227">DNA damage</keyword>
<dbReference type="STRING" id="665467.SAMN02982931_02154"/>
<dbReference type="RefSeq" id="WP_090876440.1">
    <property type="nucleotide sequence ID" value="NZ_FMXQ01000004.1"/>
</dbReference>
<keyword evidence="7" id="KW-0479">Metal-binding</keyword>
<dbReference type="EC" id="3.2.2.31" evidence="4 14"/>
<dbReference type="SUPFAM" id="SSF55811">
    <property type="entry name" value="Nudix"/>
    <property type="match status" value="1"/>
</dbReference>
<dbReference type="Proteomes" id="UP000199071">
    <property type="component" value="Unassembled WGS sequence"/>
</dbReference>
<evidence type="ECO:0000256" key="2">
    <source>
        <dbReference type="ARBA" id="ARBA00002933"/>
    </source>
</evidence>
<dbReference type="Gene3D" id="3.90.79.10">
    <property type="entry name" value="Nucleoside Triphosphate Pyrophosphohydrolase"/>
    <property type="match status" value="1"/>
</dbReference>
<comment type="cofactor">
    <cofactor evidence="14">
        <name>[4Fe-4S] cluster</name>
        <dbReference type="ChEBI" id="CHEBI:49883"/>
    </cofactor>
    <text evidence="14">Binds 1 [4Fe-4S] cluster.</text>
</comment>
<dbReference type="Gene3D" id="1.10.340.30">
    <property type="entry name" value="Hypothetical protein, domain 2"/>
    <property type="match status" value="1"/>
</dbReference>
<evidence type="ECO:0000256" key="4">
    <source>
        <dbReference type="ARBA" id="ARBA00012045"/>
    </source>
</evidence>
<dbReference type="InterPro" id="IPR023170">
    <property type="entry name" value="HhH_base_excis_C"/>
</dbReference>
<dbReference type="CDD" id="cd00056">
    <property type="entry name" value="ENDO3c"/>
    <property type="match status" value="1"/>
</dbReference>